<evidence type="ECO:0000256" key="3">
    <source>
        <dbReference type="ARBA" id="ARBA00021315"/>
    </source>
</evidence>
<dbReference type="FunFam" id="3.40.50.300:FF:000319">
    <property type="entry name" value="DNA repair protein RecN"/>
    <property type="match status" value="1"/>
</dbReference>
<evidence type="ECO:0000259" key="10">
    <source>
        <dbReference type="Pfam" id="PF02463"/>
    </source>
</evidence>
<dbReference type="Proteomes" id="UP000308707">
    <property type="component" value="Unassembled WGS sequence"/>
</dbReference>
<dbReference type="RefSeq" id="WP_137265441.1">
    <property type="nucleotide sequence ID" value="NZ_SZUA01000001.1"/>
</dbReference>
<dbReference type="GO" id="GO:0005524">
    <property type="term" value="F:ATP binding"/>
    <property type="evidence" value="ECO:0007669"/>
    <property type="project" value="UniProtKB-KW"/>
</dbReference>
<evidence type="ECO:0000256" key="1">
    <source>
        <dbReference type="ARBA" id="ARBA00003618"/>
    </source>
</evidence>
<comment type="function">
    <text evidence="1 9">May be involved in recombinational repair of damaged DNA.</text>
</comment>
<keyword evidence="12" id="KW-1185">Reference proteome</keyword>
<evidence type="ECO:0000256" key="9">
    <source>
        <dbReference type="PIRNR" id="PIRNR003128"/>
    </source>
</evidence>
<dbReference type="EMBL" id="SZUA01000001">
    <property type="protein sequence ID" value="TKR33231.1"/>
    <property type="molecule type" value="Genomic_DNA"/>
</dbReference>
<comment type="similarity">
    <text evidence="2 9">Belongs to the RecN family.</text>
</comment>
<name>A0A4U5JX24_9GAMM</name>
<feature type="domain" description="RecF/RecN/SMC N-terminal" evidence="10">
    <location>
        <begin position="2"/>
        <end position="508"/>
    </location>
</feature>
<evidence type="ECO:0000256" key="4">
    <source>
        <dbReference type="ARBA" id="ARBA00022741"/>
    </source>
</evidence>
<dbReference type="PANTHER" id="PTHR11059:SF0">
    <property type="entry name" value="DNA REPAIR PROTEIN RECN"/>
    <property type="match status" value="1"/>
</dbReference>
<sequence>MLTLLSIKDFAVVKAAELEFGPGLTVISGETGAGKSLLVDALGFLSGLRADSGMVRHGAERAELSAQFDLADTAPARDWLREQELDEGDDCQLRRTLRADGGSKAWINGRPATLAQLAELAGLLVEIHGQHEHQALLSKSSQLALLDGYGGHEAALDDVAAAAAQWSTLLREREALSKQGDVSDRIAYLEHQLGELERESLAPEAIAELGASHRRHAHAAALIAACDAAFARLAGEDAPSMARQLQQSRIDLARVAEHESRLTDVDALLDAAAIQLDEAAALIERIREDLDVDPEQFEEMERRLGRIHDLARKHRVAPEQLAVQQEALAAELESLRGAGKRVAALDGEIESARGRWRTAADALSKARAKAAKALSRSTTSLIGELGMGGGKFEVALEPQNGERPDANGAERVEFLVSANAGQPPRPLRKVASGGELSRISLAIEVAALGGDLVPTMVFDEVDSGIGGAVAEIVGQKLRALGGKRQALCVTHLPQVAAQGHAHYRVSKAASDGVTQSAVERLDAKQRGEELARMLGGVEVSKEARAAAKRLLDNVN</sequence>
<dbReference type="GO" id="GO:0006310">
    <property type="term" value="P:DNA recombination"/>
    <property type="evidence" value="ECO:0007669"/>
    <property type="project" value="InterPro"/>
</dbReference>
<dbReference type="GO" id="GO:0009432">
    <property type="term" value="P:SOS response"/>
    <property type="evidence" value="ECO:0007669"/>
    <property type="project" value="TreeGrafter"/>
</dbReference>
<dbReference type="SUPFAM" id="SSF52540">
    <property type="entry name" value="P-loop containing nucleoside triphosphate hydrolases"/>
    <property type="match status" value="1"/>
</dbReference>
<evidence type="ECO:0000256" key="7">
    <source>
        <dbReference type="ARBA" id="ARBA00023204"/>
    </source>
</evidence>
<evidence type="ECO:0000256" key="8">
    <source>
        <dbReference type="ARBA" id="ARBA00033408"/>
    </source>
</evidence>
<reference evidence="11 12" key="1">
    <citation type="submission" date="2019-04" db="EMBL/GenBank/DDBJ databases">
        <title>Reference strain of H23.</title>
        <authorList>
            <person name="Luo X."/>
        </authorList>
    </citation>
    <scope>NUCLEOTIDE SEQUENCE [LARGE SCALE GENOMIC DNA]</scope>
    <source>
        <strain evidence="11 12">H23</strain>
    </source>
</reference>
<proteinExistence type="inferred from homology"/>
<dbReference type="OrthoDB" id="9806954at2"/>
<dbReference type="GO" id="GO:0006281">
    <property type="term" value="P:DNA repair"/>
    <property type="evidence" value="ECO:0007669"/>
    <property type="project" value="UniProtKB-KW"/>
</dbReference>
<dbReference type="InterPro" id="IPR027417">
    <property type="entry name" value="P-loop_NTPase"/>
</dbReference>
<keyword evidence="7 9" id="KW-0234">DNA repair</keyword>
<dbReference type="AlphaFoldDB" id="A0A4U5JX24"/>
<dbReference type="NCBIfam" id="NF008121">
    <property type="entry name" value="PRK10869.1"/>
    <property type="match status" value="1"/>
</dbReference>
<evidence type="ECO:0000256" key="5">
    <source>
        <dbReference type="ARBA" id="ARBA00022763"/>
    </source>
</evidence>
<gene>
    <name evidence="11" type="primary">recN</name>
    <name evidence="11" type="ORF">FCE95_02675</name>
</gene>
<evidence type="ECO:0000313" key="12">
    <source>
        <dbReference type="Proteomes" id="UP000308707"/>
    </source>
</evidence>
<keyword evidence="4" id="KW-0547">Nucleotide-binding</keyword>
<accession>A0A4U5JX24</accession>
<dbReference type="FunFam" id="3.40.50.300:FF:000356">
    <property type="entry name" value="DNA repair protein RecN"/>
    <property type="match status" value="1"/>
</dbReference>
<comment type="caution">
    <text evidence="11">The sequence shown here is derived from an EMBL/GenBank/DDBJ whole genome shotgun (WGS) entry which is preliminary data.</text>
</comment>
<dbReference type="Gene3D" id="3.40.50.300">
    <property type="entry name" value="P-loop containing nucleotide triphosphate hydrolases"/>
    <property type="match status" value="2"/>
</dbReference>
<keyword evidence="5 9" id="KW-0227">DNA damage</keyword>
<dbReference type="CDD" id="cd03241">
    <property type="entry name" value="ABC_RecN"/>
    <property type="match status" value="2"/>
</dbReference>
<dbReference type="InterPro" id="IPR003395">
    <property type="entry name" value="RecF/RecN/SMC_N"/>
</dbReference>
<evidence type="ECO:0000313" key="11">
    <source>
        <dbReference type="EMBL" id="TKR33231.1"/>
    </source>
</evidence>
<dbReference type="PIRSF" id="PIRSF003128">
    <property type="entry name" value="RecN"/>
    <property type="match status" value="1"/>
</dbReference>
<dbReference type="InterPro" id="IPR004604">
    <property type="entry name" value="DNA_recomb/repair_RecN"/>
</dbReference>
<protein>
    <recommendedName>
        <fullName evidence="3 9">DNA repair protein RecN</fullName>
    </recommendedName>
    <alternativeName>
        <fullName evidence="8 9">Recombination protein N</fullName>
    </alternativeName>
</protein>
<dbReference type="NCBIfam" id="TIGR00634">
    <property type="entry name" value="recN"/>
    <property type="match status" value="1"/>
</dbReference>
<dbReference type="PANTHER" id="PTHR11059">
    <property type="entry name" value="DNA REPAIR PROTEIN RECN"/>
    <property type="match status" value="1"/>
</dbReference>
<dbReference type="GO" id="GO:0043590">
    <property type="term" value="C:bacterial nucleoid"/>
    <property type="evidence" value="ECO:0007669"/>
    <property type="project" value="TreeGrafter"/>
</dbReference>
<organism evidence="11 12">
    <name type="scientific">Luteimonas gilva</name>
    <dbReference type="NCBI Taxonomy" id="2572684"/>
    <lineage>
        <taxon>Bacteria</taxon>
        <taxon>Pseudomonadati</taxon>
        <taxon>Pseudomonadota</taxon>
        <taxon>Gammaproteobacteria</taxon>
        <taxon>Lysobacterales</taxon>
        <taxon>Lysobacteraceae</taxon>
        <taxon>Luteimonas</taxon>
    </lineage>
</organism>
<evidence type="ECO:0000256" key="2">
    <source>
        <dbReference type="ARBA" id="ARBA00009441"/>
    </source>
</evidence>
<evidence type="ECO:0000256" key="6">
    <source>
        <dbReference type="ARBA" id="ARBA00022840"/>
    </source>
</evidence>
<keyword evidence="6" id="KW-0067">ATP-binding</keyword>
<dbReference type="Pfam" id="PF02463">
    <property type="entry name" value="SMC_N"/>
    <property type="match status" value="1"/>
</dbReference>